<evidence type="ECO:0000313" key="2">
    <source>
        <dbReference type="EMBL" id="KDQ06889.1"/>
    </source>
</evidence>
<organism evidence="2 3">
    <name type="scientific">Botryobasidium botryosum (strain FD-172 SS1)</name>
    <dbReference type="NCBI Taxonomy" id="930990"/>
    <lineage>
        <taxon>Eukaryota</taxon>
        <taxon>Fungi</taxon>
        <taxon>Dikarya</taxon>
        <taxon>Basidiomycota</taxon>
        <taxon>Agaricomycotina</taxon>
        <taxon>Agaricomycetes</taxon>
        <taxon>Cantharellales</taxon>
        <taxon>Botryobasidiaceae</taxon>
        <taxon>Botryobasidium</taxon>
    </lineage>
</organism>
<gene>
    <name evidence="2" type="ORF">BOTBODRAFT_39253</name>
</gene>
<dbReference type="InterPro" id="IPR035979">
    <property type="entry name" value="RBD_domain_sf"/>
</dbReference>
<dbReference type="OrthoDB" id="5382468at2759"/>
<dbReference type="GO" id="GO:0003676">
    <property type="term" value="F:nucleic acid binding"/>
    <property type="evidence" value="ECO:0007669"/>
    <property type="project" value="InterPro"/>
</dbReference>
<dbReference type="STRING" id="930990.A0A067LUW1"/>
<dbReference type="Proteomes" id="UP000027195">
    <property type="component" value="Unassembled WGS sequence"/>
</dbReference>
<dbReference type="EMBL" id="KL198120">
    <property type="protein sequence ID" value="KDQ06889.1"/>
    <property type="molecule type" value="Genomic_DNA"/>
</dbReference>
<sequence length="123" mass="12869">MSFKSRNGPAATARSAPYSRAAARTGPGGAWLHDLAPGARAARPAPAATNAGSSDISNKLLVSNLHYEVMPKDLVSIFATIGTLAGEPVIRVRVIDPSVHPARGLHFRSTPVTQPGYCSSLEH</sequence>
<dbReference type="SUPFAM" id="SSF54928">
    <property type="entry name" value="RNA-binding domain, RBD"/>
    <property type="match status" value="1"/>
</dbReference>
<protein>
    <recommendedName>
        <fullName evidence="4">RRM domain-containing protein</fullName>
    </recommendedName>
</protein>
<evidence type="ECO:0008006" key="4">
    <source>
        <dbReference type="Google" id="ProtNLM"/>
    </source>
</evidence>
<dbReference type="AlphaFoldDB" id="A0A067LUW1"/>
<proteinExistence type="predicted"/>
<reference evidence="3" key="1">
    <citation type="journal article" date="2014" name="Proc. Natl. Acad. Sci. U.S.A.">
        <title>Extensive sampling of basidiomycete genomes demonstrates inadequacy of the white-rot/brown-rot paradigm for wood decay fungi.</title>
        <authorList>
            <person name="Riley R."/>
            <person name="Salamov A.A."/>
            <person name="Brown D.W."/>
            <person name="Nagy L.G."/>
            <person name="Floudas D."/>
            <person name="Held B.W."/>
            <person name="Levasseur A."/>
            <person name="Lombard V."/>
            <person name="Morin E."/>
            <person name="Otillar R."/>
            <person name="Lindquist E.A."/>
            <person name="Sun H."/>
            <person name="LaButti K.M."/>
            <person name="Schmutz J."/>
            <person name="Jabbour D."/>
            <person name="Luo H."/>
            <person name="Baker S.E."/>
            <person name="Pisabarro A.G."/>
            <person name="Walton J.D."/>
            <person name="Blanchette R.A."/>
            <person name="Henrissat B."/>
            <person name="Martin F."/>
            <person name="Cullen D."/>
            <person name="Hibbett D.S."/>
            <person name="Grigoriev I.V."/>
        </authorList>
    </citation>
    <scope>NUCLEOTIDE SEQUENCE [LARGE SCALE GENOMIC DNA]</scope>
    <source>
        <strain evidence="3">FD-172 SS1</strain>
    </source>
</reference>
<feature type="region of interest" description="Disordered" evidence="1">
    <location>
        <begin position="1"/>
        <end position="25"/>
    </location>
</feature>
<dbReference type="InParanoid" id="A0A067LUW1"/>
<feature type="compositionally biased region" description="Low complexity" evidence="1">
    <location>
        <begin position="9"/>
        <end position="25"/>
    </location>
</feature>
<dbReference type="HOGENOM" id="CLU_2014882_0_0_1"/>
<name>A0A067LUW1_BOTB1</name>
<keyword evidence="3" id="KW-1185">Reference proteome</keyword>
<evidence type="ECO:0000313" key="3">
    <source>
        <dbReference type="Proteomes" id="UP000027195"/>
    </source>
</evidence>
<evidence type="ECO:0000256" key="1">
    <source>
        <dbReference type="SAM" id="MobiDB-lite"/>
    </source>
</evidence>
<accession>A0A067LUW1</accession>